<comment type="caution">
    <text evidence="2">The sequence shown here is derived from an EMBL/GenBank/DDBJ whole genome shotgun (WGS) entry which is preliminary data.</text>
</comment>
<evidence type="ECO:0000313" key="2">
    <source>
        <dbReference type="EMBL" id="KAK8521930.1"/>
    </source>
</evidence>
<dbReference type="Proteomes" id="UP001472677">
    <property type="component" value="Unassembled WGS sequence"/>
</dbReference>
<feature type="region of interest" description="Disordered" evidence="1">
    <location>
        <begin position="34"/>
        <end position="86"/>
    </location>
</feature>
<protein>
    <submittedName>
        <fullName evidence="2">Uncharacterized protein</fullName>
    </submittedName>
</protein>
<evidence type="ECO:0000256" key="1">
    <source>
        <dbReference type="SAM" id="MobiDB-lite"/>
    </source>
</evidence>
<keyword evidence="3" id="KW-1185">Reference proteome</keyword>
<organism evidence="2 3">
    <name type="scientific">Hibiscus sabdariffa</name>
    <name type="common">roselle</name>
    <dbReference type="NCBI Taxonomy" id="183260"/>
    <lineage>
        <taxon>Eukaryota</taxon>
        <taxon>Viridiplantae</taxon>
        <taxon>Streptophyta</taxon>
        <taxon>Embryophyta</taxon>
        <taxon>Tracheophyta</taxon>
        <taxon>Spermatophyta</taxon>
        <taxon>Magnoliopsida</taxon>
        <taxon>eudicotyledons</taxon>
        <taxon>Gunneridae</taxon>
        <taxon>Pentapetalae</taxon>
        <taxon>rosids</taxon>
        <taxon>malvids</taxon>
        <taxon>Malvales</taxon>
        <taxon>Malvaceae</taxon>
        <taxon>Malvoideae</taxon>
        <taxon>Hibiscus</taxon>
    </lineage>
</organism>
<dbReference type="EMBL" id="JBBPBM010000046">
    <property type="protein sequence ID" value="KAK8521930.1"/>
    <property type="molecule type" value="Genomic_DNA"/>
</dbReference>
<proteinExistence type="predicted"/>
<gene>
    <name evidence="2" type="ORF">V6N12_066502</name>
</gene>
<reference evidence="2 3" key="1">
    <citation type="journal article" date="2024" name="G3 (Bethesda)">
        <title>Genome assembly of Hibiscus sabdariffa L. provides insights into metabolisms of medicinal natural products.</title>
        <authorList>
            <person name="Kim T."/>
        </authorList>
    </citation>
    <scope>NUCLEOTIDE SEQUENCE [LARGE SCALE GENOMIC DNA]</scope>
    <source>
        <strain evidence="2">TK-2024</strain>
        <tissue evidence="2">Old leaves</tissue>
    </source>
</reference>
<sequence>MIKLKGKVYQNPNDWALQSWPGGETLTDLLDGKLGSPGAGSRELGSGSVIEPGSVRPNTEPVWDKGGGGMGDGSDGRGGRGGQRGM</sequence>
<name>A0ABR2CQZ7_9ROSI</name>
<accession>A0ABR2CQZ7</accession>
<evidence type="ECO:0000313" key="3">
    <source>
        <dbReference type="Proteomes" id="UP001472677"/>
    </source>
</evidence>